<feature type="non-terminal residue" evidence="1">
    <location>
        <position position="1"/>
    </location>
</feature>
<organism evidence="1">
    <name type="scientific">marine sediment metagenome</name>
    <dbReference type="NCBI Taxonomy" id="412755"/>
    <lineage>
        <taxon>unclassified sequences</taxon>
        <taxon>metagenomes</taxon>
        <taxon>ecological metagenomes</taxon>
    </lineage>
</organism>
<name>A0A0F8Y8S7_9ZZZZ</name>
<dbReference type="EMBL" id="LAZR01058341">
    <property type="protein sequence ID" value="KKK70100.1"/>
    <property type="molecule type" value="Genomic_DNA"/>
</dbReference>
<comment type="caution">
    <text evidence="1">The sequence shown here is derived from an EMBL/GenBank/DDBJ whole genome shotgun (WGS) entry which is preliminary data.</text>
</comment>
<accession>A0A0F8Y8S7</accession>
<protein>
    <submittedName>
        <fullName evidence="1">Uncharacterized protein</fullName>
    </submittedName>
</protein>
<gene>
    <name evidence="1" type="ORF">LCGC14_2927380</name>
</gene>
<reference evidence="1" key="1">
    <citation type="journal article" date="2015" name="Nature">
        <title>Complex archaea that bridge the gap between prokaryotes and eukaryotes.</title>
        <authorList>
            <person name="Spang A."/>
            <person name="Saw J.H."/>
            <person name="Jorgensen S.L."/>
            <person name="Zaremba-Niedzwiedzka K."/>
            <person name="Martijn J."/>
            <person name="Lind A.E."/>
            <person name="van Eijk R."/>
            <person name="Schleper C."/>
            <person name="Guy L."/>
            <person name="Ettema T.J."/>
        </authorList>
    </citation>
    <scope>NUCLEOTIDE SEQUENCE</scope>
</reference>
<proteinExistence type="predicted"/>
<evidence type="ECO:0000313" key="1">
    <source>
        <dbReference type="EMBL" id="KKK70100.1"/>
    </source>
</evidence>
<sequence>IDAIGHTDSQIHIIEITRVAGLKAVGQLLSYPLLYCLTFKPLRPVRSVLVCHTLETDIEPMILANHIICYYCGPAPPQDASNQASQPTTPPKQSP</sequence>
<dbReference type="AlphaFoldDB" id="A0A0F8Y8S7"/>